<proteinExistence type="evidence at transcript level"/>
<dbReference type="EMBL" id="EU931240">
    <property type="protein sequence ID" value="ACH63243.1"/>
    <property type="molecule type" value="mRNA"/>
</dbReference>
<dbReference type="InterPro" id="IPR040294">
    <property type="entry name" value="Nodulin-rel_1/2"/>
</dbReference>
<evidence type="ECO:0000256" key="1">
    <source>
        <dbReference type="SAM" id="MobiDB-lite"/>
    </source>
</evidence>
<accession>B5M1Z4</accession>
<organism evidence="2">
    <name type="scientific">Rheum australe</name>
    <name type="common">Himalayan rhubarb</name>
    <name type="synonym">Rheum emodi</name>
    <dbReference type="NCBI Taxonomy" id="284363"/>
    <lineage>
        <taxon>Eukaryota</taxon>
        <taxon>Viridiplantae</taxon>
        <taxon>Streptophyta</taxon>
        <taxon>Embryophyta</taxon>
        <taxon>Tracheophyta</taxon>
        <taxon>Spermatophyta</taxon>
        <taxon>Magnoliopsida</taxon>
        <taxon>eudicotyledons</taxon>
        <taxon>Gunneridae</taxon>
        <taxon>Pentapetalae</taxon>
        <taxon>Caryophyllales</taxon>
        <taxon>Polygonaceae</taxon>
        <taxon>Polygonoideae</taxon>
        <taxon>Rumiceae</taxon>
        <taxon>Rheum</taxon>
    </lineage>
</organism>
<dbReference type="PANTHER" id="PTHR35098:SF1">
    <property type="entry name" value="NODULIN-RELATED PROTEIN 2"/>
    <property type="match status" value="1"/>
</dbReference>
<dbReference type="PANTHER" id="PTHR35098">
    <property type="entry name" value="EXPRESSED PROTEIN"/>
    <property type="match status" value="1"/>
</dbReference>
<dbReference type="GO" id="GO:0009408">
    <property type="term" value="P:response to heat"/>
    <property type="evidence" value="ECO:0007669"/>
    <property type="project" value="InterPro"/>
</dbReference>
<evidence type="ECO:0000313" key="2">
    <source>
        <dbReference type="EMBL" id="ACH63243.1"/>
    </source>
</evidence>
<protein>
    <submittedName>
        <fullName evidence="2">Low-temperature inducible</fullName>
    </submittedName>
</protein>
<name>B5M1Z4_RHEAU</name>
<sequence length="175" mass="18999">MDEEYSRPSGDHQRPAHHGHHEPASNTELMESAKMMAAAVQSAVGGKTSSIDKARVAGAAENLLGAAQRYGKLDETSGIGKYVDKAEDYLHKYHSSGSQHTGAGTEGEDYAPVSDHGRHRREEDKEEDYADPVSDHRRAPVSDHGHHRREEEEESGSGGGSGVGEYINMAKGFFK</sequence>
<feature type="region of interest" description="Disordered" evidence="1">
    <location>
        <begin position="1"/>
        <end position="32"/>
    </location>
</feature>
<feature type="compositionally biased region" description="Basic and acidic residues" evidence="1">
    <location>
        <begin position="133"/>
        <end position="150"/>
    </location>
</feature>
<feature type="compositionally biased region" description="Basic and acidic residues" evidence="1">
    <location>
        <begin position="1"/>
        <end position="14"/>
    </location>
</feature>
<feature type="region of interest" description="Disordered" evidence="1">
    <location>
        <begin position="93"/>
        <end position="175"/>
    </location>
</feature>
<reference evidence="2" key="1">
    <citation type="submission" date="2008-07" db="EMBL/GenBank/DDBJ databases">
        <authorList>
            <person name="Ghawana S."/>
            <person name="Kumar S."/>
            <person name="Ahuja P.S."/>
        </authorList>
    </citation>
    <scope>NUCLEOTIDE SEQUENCE</scope>
</reference>
<dbReference type="AlphaFoldDB" id="B5M1Z4"/>
<dbReference type="GO" id="GO:0010115">
    <property type="term" value="P:regulation of abscisic acid biosynthetic process"/>
    <property type="evidence" value="ECO:0007669"/>
    <property type="project" value="InterPro"/>
</dbReference>